<dbReference type="PANTHER" id="PTHR21666:SF270">
    <property type="entry name" value="MUREIN HYDROLASE ACTIVATOR ENVC"/>
    <property type="match status" value="1"/>
</dbReference>
<evidence type="ECO:0000256" key="3">
    <source>
        <dbReference type="SAM" id="Phobius"/>
    </source>
</evidence>
<keyword evidence="3" id="KW-1133">Transmembrane helix</keyword>
<sequence>MMYRTTDRTPADGVRTSPVPAEARAARSSGRRRTTQRLVAVVAIIAAALVGPVVAPSQPALAATYPSWDELQAAKADTAAGAAAVEQITALIAELEVNVEVTRAEAERRTDELFVAQQQYDEAVLRAEQIQAQADASAAEAQSAETNAGQVAAQLYRSGGGGDVGVNLFLDAGDAQATDELLSKLGSMEKMVERTSNIYDRAQEKKNTAEALSDQAEVAQAEREKLRIAAEAALVAAQEAQAAAEAALAESQTKKVELDAQLAFLKDAEAKTTAAYEEGERIRQEQERKRREEALRAGTPGTPASSGWAKPAWGGITGDYGPRSPICAGDGCSGSFHYAVDLGTGCDAPIYAANSGVVTFSGYSGTYGNFIQIDHGGGISTGYAHIRDGGRFVGSGEWVEAGQNIASSGTTGASTGCHLHFEVYSGGSRIDPVPFMADRGVYFG</sequence>
<name>A0A1N6F818_9MICO</name>
<dbReference type="PANTHER" id="PTHR21666">
    <property type="entry name" value="PEPTIDASE-RELATED"/>
    <property type="match status" value="1"/>
</dbReference>
<dbReference type="InterPro" id="IPR016047">
    <property type="entry name" value="M23ase_b-sheet_dom"/>
</dbReference>
<dbReference type="Gene3D" id="2.70.70.10">
    <property type="entry name" value="Glucose Permease (Domain IIA)"/>
    <property type="match status" value="1"/>
</dbReference>
<evidence type="ECO:0000256" key="1">
    <source>
        <dbReference type="SAM" id="Coils"/>
    </source>
</evidence>
<gene>
    <name evidence="5" type="ORF">SAMN05443544_1828</name>
</gene>
<proteinExistence type="predicted"/>
<accession>A0A1N6F818</accession>
<feature type="compositionally biased region" description="Basic and acidic residues" evidence="2">
    <location>
        <begin position="1"/>
        <end position="10"/>
    </location>
</feature>
<feature type="coiled-coil region" evidence="1">
    <location>
        <begin position="85"/>
        <end position="147"/>
    </location>
</feature>
<dbReference type="CDD" id="cd12797">
    <property type="entry name" value="M23_peptidase"/>
    <property type="match status" value="1"/>
</dbReference>
<feature type="transmembrane region" description="Helical" evidence="3">
    <location>
        <begin position="37"/>
        <end position="55"/>
    </location>
</feature>
<feature type="region of interest" description="Disordered" evidence="2">
    <location>
        <begin position="274"/>
        <end position="310"/>
    </location>
</feature>
<feature type="coiled-coil region" evidence="1">
    <location>
        <begin position="192"/>
        <end position="268"/>
    </location>
</feature>
<dbReference type="InterPro" id="IPR011055">
    <property type="entry name" value="Dup_hybrid_motif"/>
</dbReference>
<evidence type="ECO:0000256" key="2">
    <source>
        <dbReference type="SAM" id="MobiDB-lite"/>
    </source>
</evidence>
<keyword evidence="3" id="KW-0812">Transmembrane</keyword>
<keyword evidence="1" id="KW-0175">Coiled coil</keyword>
<organism evidence="5 6">
    <name type="scientific">Agromyces cerinus subsp. cerinus</name>
    <dbReference type="NCBI Taxonomy" id="232089"/>
    <lineage>
        <taxon>Bacteria</taxon>
        <taxon>Bacillati</taxon>
        <taxon>Actinomycetota</taxon>
        <taxon>Actinomycetes</taxon>
        <taxon>Micrococcales</taxon>
        <taxon>Microbacteriaceae</taxon>
        <taxon>Agromyces</taxon>
    </lineage>
</organism>
<protein>
    <submittedName>
        <fullName evidence="5">Murein DD-endopeptidase MepM and murein hydrolase activator NlpD, contain LysM domain</fullName>
    </submittedName>
</protein>
<keyword evidence="6" id="KW-1185">Reference proteome</keyword>
<dbReference type="GO" id="GO:0004222">
    <property type="term" value="F:metalloendopeptidase activity"/>
    <property type="evidence" value="ECO:0007669"/>
    <property type="project" value="TreeGrafter"/>
</dbReference>
<dbReference type="SUPFAM" id="SSF51261">
    <property type="entry name" value="Duplicated hybrid motif"/>
    <property type="match status" value="1"/>
</dbReference>
<keyword evidence="5" id="KW-0378">Hydrolase</keyword>
<evidence type="ECO:0000259" key="4">
    <source>
        <dbReference type="Pfam" id="PF01551"/>
    </source>
</evidence>
<keyword evidence="3" id="KW-0472">Membrane</keyword>
<dbReference type="Pfam" id="PF01551">
    <property type="entry name" value="Peptidase_M23"/>
    <property type="match status" value="1"/>
</dbReference>
<dbReference type="InterPro" id="IPR050570">
    <property type="entry name" value="Cell_wall_metabolism_enzyme"/>
</dbReference>
<feature type="compositionally biased region" description="Basic and acidic residues" evidence="2">
    <location>
        <begin position="278"/>
        <end position="295"/>
    </location>
</feature>
<dbReference type="STRING" id="232089.SAMN05443544_1828"/>
<evidence type="ECO:0000313" key="5">
    <source>
        <dbReference type="EMBL" id="SIN91389.1"/>
    </source>
</evidence>
<reference evidence="6" key="1">
    <citation type="submission" date="2016-11" db="EMBL/GenBank/DDBJ databases">
        <authorList>
            <person name="Varghese N."/>
            <person name="Submissions S."/>
        </authorList>
    </citation>
    <scope>NUCLEOTIDE SEQUENCE [LARGE SCALE GENOMIC DNA]</scope>
    <source>
        <strain evidence="6">DSM 8595</strain>
    </source>
</reference>
<dbReference type="AlphaFoldDB" id="A0A1N6F818"/>
<dbReference type="EMBL" id="FSRJ01000002">
    <property type="protein sequence ID" value="SIN91389.1"/>
    <property type="molecule type" value="Genomic_DNA"/>
</dbReference>
<dbReference type="Proteomes" id="UP000184699">
    <property type="component" value="Unassembled WGS sequence"/>
</dbReference>
<evidence type="ECO:0000313" key="6">
    <source>
        <dbReference type="Proteomes" id="UP000184699"/>
    </source>
</evidence>
<feature type="domain" description="M23ase beta-sheet core" evidence="4">
    <location>
        <begin position="336"/>
        <end position="432"/>
    </location>
</feature>
<feature type="region of interest" description="Disordered" evidence="2">
    <location>
        <begin position="1"/>
        <end position="30"/>
    </location>
</feature>